<evidence type="ECO:0000313" key="3">
    <source>
        <dbReference type="Proteomes" id="UP001105220"/>
    </source>
</evidence>
<protein>
    <submittedName>
        <fullName evidence="2">DUF4817 domain-containing protein</fullName>
    </submittedName>
</protein>
<dbReference type="AlphaFoldDB" id="A0A6E8VAF8"/>
<reference evidence="2" key="2">
    <citation type="submission" date="2020-05" db="UniProtKB">
        <authorList>
            <consortium name="EnsemblMetazoa"/>
        </authorList>
    </citation>
    <scope>IDENTIFICATION</scope>
    <source>
        <strain evidence="2">Ngousso</strain>
    </source>
</reference>
<name>A0A6E8VAF8_ANOCL</name>
<organism evidence="2 3">
    <name type="scientific">Anopheles coluzzii</name>
    <name type="common">African malaria mosquito</name>
    <dbReference type="NCBI Taxonomy" id="1518534"/>
    <lineage>
        <taxon>Eukaryota</taxon>
        <taxon>Metazoa</taxon>
        <taxon>Ecdysozoa</taxon>
        <taxon>Arthropoda</taxon>
        <taxon>Hexapoda</taxon>
        <taxon>Insecta</taxon>
        <taxon>Pterygota</taxon>
        <taxon>Neoptera</taxon>
        <taxon>Endopterygota</taxon>
        <taxon>Diptera</taxon>
        <taxon>Nematocera</taxon>
        <taxon>Culicoidea</taxon>
        <taxon>Culicidae</taxon>
        <taxon>Anophelinae</taxon>
        <taxon>Anopheles</taxon>
    </lineage>
</organism>
<evidence type="ECO:0000313" key="2">
    <source>
        <dbReference type="EnsemblMetazoa" id="ACON001598-PA"/>
    </source>
</evidence>
<reference key="1">
    <citation type="journal article" date="2019" name="Genes (Basel)">
        <title>A High-Quality De novo Genome Assembly from a Single Mosquito Using PacBio Sequencing.</title>
        <authorList>
            <person name="Kingan S.B."/>
            <person name="Heaton H."/>
            <person name="Cudini J."/>
            <person name="Lambert C.C."/>
            <person name="Baybayan P."/>
            <person name="Galvin B.D."/>
            <person name="Durbin R."/>
            <person name="Korlach J."/>
            <person name="Lawniczak M.K.N."/>
        </authorList>
    </citation>
    <scope>NUCLEOTIDE SEQUENCE [LARGE SCALE GENOMIC DNA]</scope>
    <source>
        <strain>Mali-NIH</strain>
    </source>
</reference>
<keyword evidence="3" id="KW-1185">Reference proteome</keyword>
<dbReference type="VEuPathDB" id="VectorBase:ACON001598"/>
<evidence type="ECO:0000256" key="1">
    <source>
        <dbReference type="SAM" id="MobiDB-lite"/>
    </source>
</evidence>
<feature type="region of interest" description="Disordered" evidence="1">
    <location>
        <begin position="229"/>
        <end position="250"/>
    </location>
</feature>
<feature type="compositionally biased region" description="Polar residues" evidence="1">
    <location>
        <begin position="234"/>
        <end position="250"/>
    </location>
</feature>
<feature type="region of interest" description="Disordered" evidence="1">
    <location>
        <begin position="63"/>
        <end position="84"/>
    </location>
</feature>
<sequence length="257" mass="29604">MVSLALCCLDVQFRGLRFIVLVNHLDRRNFVYVWVWCAGWCSRKCSRNGSPKFAPKVQSKNRILLPVPPPKHSQRRRRSSSPRTRQFRSVCYYVSESEMEKIEMLLARCSVRNNSPSEETIGRTFSKFMTLGKVRGKQTPRKRLRLKHIFAQETKHFCNAEIRGAKADSPENCHSNRAEFLIAIFTTVQPMHASQPLRGETGNWVQHRAQRNRTNNNNTIITDSGHMRSHHQHYTANHQNGHSAPEASTRSLIALIS</sequence>
<dbReference type="Proteomes" id="UP001105220">
    <property type="component" value="Unplaced"/>
</dbReference>
<proteinExistence type="predicted"/>
<accession>A0A6E8VAF8</accession>
<dbReference type="EnsemblMetazoa" id="ACON001598-RA">
    <property type="protein sequence ID" value="ACON001598-PA"/>
    <property type="gene ID" value="ACON001598"/>
</dbReference>